<dbReference type="Proteomes" id="UP001344906">
    <property type="component" value="Unassembled WGS sequence"/>
</dbReference>
<protein>
    <submittedName>
        <fullName evidence="3">6-phosphogluconate dehydrogenase</fullName>
    </submittedName>
</protein>
<dbReference type="Pfam" id="PF09130">
    <property type="entry name" value="DUF1932"/>
    <property type="match status" value="1"/>
</dbReference>
<feature type="domain" description="6-phosphogluconate dehydrogenase NADP-binding" evidence="1">
    <location>
        <begin position="6"/>
        <end position="145"/>
    </location>
</feature>
<dbReference type="Pfam" id="PF03446">
    <property type="entry name" value="NAD_binding_2"/>
    <property type="match status" value="1"/>
</dbReference>
<dbReference type="InterPro" id="IPR051265">
    <property type="entry name" value="HIBADH-related_NP60_sf"/>
</dbReference>
<dbReference type="Gene3D" id="1.10.1040.10">
    <property type="entry name" value="N-(1-d-carboxylethyl)-l-norvaline Dehydrogenase, domain 2"/>
    <property type="match status" value="1"/>
</dbReference>
<dbReference type="Gene3D" id="3.40.50.720">
    <property type="entry name" value="NAD(P)-binding Rossmann-like Domain"/>
    <property type="match status" value="1"/>
</dbReference>
<dbReference type="EMBL" id="BSRI01000002">
    <property type="protein sequence ID" value="GLV60163.1"/>
    <property type="molecule type" value="Genomic_DNA"/>
</dbReference>
<dbReference type="SUPFAM" id="SSF48179">
    <property type="entry name" value="6-phosphogluconate dehydrogenase C-terminal domain-like"/>
    <property type="match status" value="1"/>
</dbReference>
<dbReference type="InterPro" id="IPR015814">
    <property type="entry name" value="Pgluconate_DH_NAD-bd_C"/>
</dbReference>
<evidence type="ECO:0000259" key="1">
    <source>
        <dbReference type="Pfam" id="PF03446"/>
    </source>
</evidence>
<organism evidence="3 4">
    <name type="scientific">Dictyobacter halimunensis</name>
    <dbReference type="NCBI Taxonomy" id="3026934"/>
    <lineage>
        <taxon>Bacteria</taxon>
        <taxon>Bacillati</taxon>
        <taxon>Chloroflexota</taxon>
        <taxon>Ktedonobacteria</taxon>
        <taxon>Ktedonobacterales</taxon>
        <taxon>Dictyobacteraceae</taxon>
        <taxon>Dictyobacter</taxon>
    </lineage>
</organism>
<sequence>MDIQTVGILSPGDMGHAIGGVLRQAGLRVISCLRDRSPRTRELASQAGIVDVESDEALVREADIVLSVLVPARAVATAERIAVAVRATGARPLFADCNAISPRTMQAINQIVTESGADVVDIGIIGGPPRGKDSGTRLYASGPRAAEIAALNNYGLDIRVLGDRVGQASGLKMCYASITKGLTALATEALTAGQALGIGEALTGELKMSQATLLSMFERQIPGMPPKAYRWVGEMEEIAQTFGDLGLPPQMLQGAANVYRLVEQTELGAEIPEQRRLGTTRDEVTTILNNKLGHATTQR</sequence>
<dbReference type="InterPro" id="IPR006115">
    <property type="entry name" value="6PGDH_NADP-bd"/>
</dbReference>
<dbReference type="RefSeq" id="WP_338257156.1">
    <property type="nucleotide sequence ID" value="NZ_BSRI01000002.1"/>
</dbReference>
<accession>A0ABQ6G4Y0</accession>
<comment type="caution">
    <text evidence="3">The sequence shown here is derived from an EMBL/GenBank/DDBJ whole genome shotgun (WGS) entry which is preliminary data.</text>
</comment>
<dbReference type="PANTHER" id="PTHR43580">
    <property type="entry name" value="OXIDOREDUCTASE GLYR1-RELATED"/>
    <property type="match status" value="1"/>
</dbReference>
<proteinExistence type="predicted"/>
<name>A0ABQ6G4Y0_9CHLR</name>
<evidence type="ECO:0000313" key="4">
    <source>
        <dbReference type="Proteomes" id="UP001344906"/>
    </source>
</evidence>
<feature type="domain" description="Phosphogluconate dehydrogenase NAD-binding putative C-terminal" evidence="2">
    <location>
        <begin position="194"/>
        <end position="262"/>
    </location>
</feature>
<dbReference type="SUPFAM" id="SSF51735">
    <property type="entry name" value="NAD(P)-binding Rossmann-fold domains"/>
    <property type="match status" value="1"/>
</dbReference>
<dbReference type="InterPro" id="IPR036291">
    <property type="entry name" value="NAD(P)-bd_dom_sf"/>
</dbReference>
<gene>
    <name evidence="3" type="ORF">KDH_69850</name>
</gene>
<evidence type="ECO:0000313" key="3">
    <source>
        <dbReference type="EMBL" id="GLV60163.1"/>
    </source>
</evidence>
<evidence type="ECO:0000259" key="2">
    <source>
        <dbReference type="Pfam" id="PF09130"/>
    </source>
</evidence>
<dbReference type="PANTHER" id="PTHR43580:SF2">
    <property type="entry name" value="CYTOKINE-LIKE NUCLEAR FACTOR N-PAC"/>
    <property type="match status" value="1"/>
</dbReference>
<keyword evidence="4" id="KW-1185">Reference proteome</keyword>
<reference evidence="3 4" key="1">
    <citation type="submission" date="2023-02" db="EMBL/GenBank/DDBJ databases">
        <title>Dictyobacter halimunensis sp. nov., a new member of the class Ktedonobacteria from forest soil in a geothermal area.</title>
        <authorList>
            <person name="Rachmania M.K."/>
            <person name="Ningsih F."/>
            <person name="Sakai Y."/>
            <person name="Yabe S."/>
            <person name="Yokota A."/>
            <person name="Sjamsuridzal W."/>
        </authorList>
    </citation>
    <scope>NUCLEOTIDE SEQUENCE [LARGE SCALE GENOMIC DNA]</scope>
    <source>
        <strain evidence="3 4">S3.2.2.5</strain>
    </source>
</reference>
<dbReference type="InterPro" id="IPR008927">
    <property type="entry name" value="6-PGluconate_DH-like_C_sf"/>
</dbReference>
<dbReference type="InterPro" id="IPR013328">
    <property type="entry name" value="6PGD_dom2"/>
</dbReference>